<gene>
    <name evidence="12" type="ORF">FHS19_003713</name>
</gene>
<sequence>MKITVVGTGYVGLVSGVCYAELGHDVICVDKDEEKIRKLDKGEIPIYEPGLQPLVIRNSAEGRLRFQTELKEAVTASDIIIIAVGTPSLPNGEANLFYIEQVASEVAEVIDRYKVICIKSTVPVGTNERIRYLIQSQSPIHFDSVSLPEFLREGSAVQDTLHPDRIVIGAESEQAAEIMRKLHQGLTEHILVTDIRSAEMIKYASNAFLATKISFINEIANICEKVGADITKVTEGMGYDNRIGSSFLKAGIGYGGSCFPKDTQALIQIAGQMNYDFKLLKSVVEVNRGQRFNVIRKLEQLLGELSGKTVGIWGLAFKPETDDVRDAPSIEIIQSLIDRGAVVKAYDPIATNNFSSVLGYANVKYCETAREAAQETDALCILTEWQEFKQISLYELETWMKSPNLIDGRNIYSEEEIAKTQFAYYSIGRPNLNKGIRERSPVFMMQG</sequence>
<evidence type="ECO:0000256" key="1">
    <source>
        <dbReference type="ARBA" id="ARBA00004701"/>
    </source>
</evidence>
<evidence type="ECO:0000313" key="12">
    <source>
        <dbReference type="EMBL" id="MBB3129038.1"/>
    </source>
</evidence>
<dbReference type="GO" id="GO:0003979">
    <property type="term" value="F:UDP-glucose 6-dehydrogenase activity"/>
    <property type="evidence" value="ECO:0007669"/>
    <property type="project" value="UniProtKB-EC"/>
</dbReference>
<feature type="binding site" evidence="9">
    <location>
        <position position="255"/>
    </location>
    <ligand>
        <name>substrate</name>
    </ligand>
</feature>
<dbReference type="EC" id="1.1.1.22" evidence="3 7"/>
<dbReference type="SUPFAM" id="SSF48179">
    <property type="entry name" value="6-phosphogluconate dehydrogenase C-terminal domain-like"/>
    <property type="match status" value="1"/>
</dbReference>
<dbReference type="SUPFAM" id="SSF52413">
    <property type="entry name" value="UDP-glucose/GDP-mannose dehydrogenase C-terminal domain"/>
    <property type="match status" value="1"/>
</dbReference>
<reference evidence="12 13" key="1">
    <citation type="submission" date="2020-08" db="EMBL/GenBank/DDBJ databases">
        <title>Genomic Encyclopedia of Type Strains, Phase III (KMG-III): the genomes of soil and plant-associated and newly described type strains.</title>
        <authorList>
            <person name="Whitman W."/>
        </authorList>
    </citation>
    <scope>NUCLEOTIDE SEQUENCE [LARGE SCALE GENOMIC DNA]</scope>
    <source>
        <strain evidence="12 13">CECT 5831</strain>
    </source>
</reference>
<feature type="binding site" evidence="10">
    <location>
        <position position="261"/>
    </location>
    <ligand>
        <name>NAD(+)</name>
        <dbReference type="ChEBI" id="CHEBI:57540"/>
    </ligand>
</feature>
<comment type="caution">
    <text evidence="12">The sequence shown here is derived from an EMBL/GenBank/DDBJ whole genome shotgun (WGS) entry which is preliminary data.</text>
</comment>
<accession>A0A839TUD9</accession>
<proteinExistence type="inferred from homology"/>
<dbReference type="PANTHER" id="PTHR43750">
    <property type="entry name" value="UDP-GLUCOSE 6-DEHYDROGENASE TUAD"/>
    <property type="match status" value="1"/>
</dbReference>
<dbReference type="UniPathway" id="UPA00038">
    <property type="reaction ID" value="UER00491"/>
</dbReference>
<dbReference type="RefSeq" id="WP_183583279.1">
    <property type="nucleotide sequence ID" value="NZ_JACHXJ010000003.1"/>
</dbReference>
<dbReference type="InterPro" id="IPR036291">
    <property type="entry name" value="NAD(P)-bd_dom_sf"/>
</dbReference>
<dbReference type="Pfam" id="PF03720">
    <property type="entry name" value="UDPG_MGDP_dh_C"/>
    <property type="match status" value="1"/>
</dbReference>
<dbReference type="Gene3D" id="1.20.5.100">
    <property type="entry name" value="Cytochrome c1, transmembrane anchor, C-terminal"/>
    <property type="match status" value="1"/>
</dbReference>
<dbReference type="EMBL" id="JACHXJ010000003">
    <property type="protein sequence ID" value="MBB3129038.1"/>
    <property type="molecule type" value="Genomic_DNA"/>
</dbReference>
<keyword evidence="5 7" id="KW-0520">NAD</keyword>
<feature type="binding site" evidence="10">
    <location>
        <position position="30"/>
    </location>
    <ligand>
        <name>NAD(+)</name>
        <dbReference type="ChEBI" id="CHEBI:57540"/>
    </ligand>
</feature>
<feature type="binding site" evidence="9">
    <location>
        <begin position="150"/>
        <end position="153"/>
    </location>
    <ligand>
        <name>substrate</name>
    </ligand>
</feature>
<feature type="binding site" evidence="10">
    <location>
        <position position="121"/>
    </location>
    <ligand>
        <name>NAD(+)</name>
        <dbReference type="ChEBI" id="CHEBI:57540"/>
    </ligand>
</feature>
<feature type="domain" description="UDP-glucose/GDP-mannose dehydrogenase C-terminal" evidence="11">
    <location>
        <begin position="311"/>
        <end position="414"/>
    </location>
</feature>
<dbReference type="Pfam" id="PF03721">
    <property type="entry name" value="UDPG_MGDP_dh_N"/>
    <property type="match status" value="1"/>
</dbReference>
<dbReference type="NCBIfam" id="TIGR03026">
    <property type="entry name" value="NDP-sugDHase"/>
    <property type="match status" value="1"/>
</dbReference>
<dbReference type="SUPFAM" id="SSF51735">
    <property type="entry name" value="NAD(P)-binding Rossmann-fold domains"/>
    <property type="match status" value="1"/>
</dbReference>
<dbReference type="InterPro" id="IPR014026">
    <property type="entry name" value="UDP-Glc/GDP-Man_DH_dimer"/>
</dbReference>
<name>A0A839TUD9_9BACL</name>
<evidence type="ECO:0000256" key="10">
    <source>
        <dbReference type="PIRSR" id="PIRSR500134-3"/>
    </source>
</evidence>
<evidence type="ECO:0000313" key="13">
    <source>
        <dbReference type="Proteomes" id="UP000517523"/>
    </source>
</evidence>
<dbReference type="InterPro" id="IPR008927">
    <property type="entry name" value="6-PGluconate_DH-like_C_sf"/>
</dbReference>
<evidence type="ECO:0000256" key="7">
    <source>
        <dbReference type="PIRNR" id="PIRNR000124"/>
    </source>
</evidence>
<dbReference type="InterPro" id="IPR036220">
    <property type="entry name" value="UDP-Glc/GDP-Man_DH_C_sf"/>
</dbReference>
<feature type="binding site" evidence="10">
    <location>
        <position position="153"/>
    </location>
    <ligand>
        <name>NAD(+)</name>
        <dbReference type="ChEBI" id="CHEBI:57540"/>
    </ligand>
</feature>
<dbReference type="Pfam" id="PF00984">
    <property type="entry name" value="UDPG_MGDP_dh"/>
    <property type="match status" value="1"/>
</dbReference>
<feature type="binding site" evidence="10">
    <location>
        <position position="35"/>
    </location>
    <ligand>
        <name>NAD(+)</name>
        <dbReference type="ChEBI" id="CHEBI:57540"/>
    </ligand>
</feature>
<dbReference type="PIRSF" id="PIRSF500134">
    <property type="entry name" value="UDPglc_DH_bac"/>
    <property type="match status" value="1"/>
</dbReference>
<comment type="catalytic activity">
    <reaction evidence="6 7">
        <text>UDP-alpha-D-glucose + 2 NAD(+) + H2O = UDP-alpha-D-glucuronate + 2 NADH + 3 H(+)</text>
        <dbReference type="Rhea" id="RHEA:23596"/>
        <dbReference type="ChEBI" id="CHEBI:15377"/>
        <dbReference type="ChEBI" id="CHEBI:15378"/>
        <dbReference type="ChEBI" id="CHEBI:57540"/>
        <dbReference type="ChEBI" id="CHEBI:57945"/>
        <dbReference type="ChEBI" id="CHEBI:58052"/>
        <dbReference type="ChEBI" id="CHEBI:58885"/>
        <dbReference type="EC" id="1.1.1.22"/>
    </reaction>
</comment>
<dbReference type="InterPro" id="IPR028357">
    <property type="entry name" value="UDPglc_DH_bac"/>
</dbReference>
<protein>
    <recommendedName>
        <fullName evidence="3 7">UDP-glucose 6-dehydrogenase</fullName>
        <ecNumber evidence="3 7">1.1.1.22</ecNumber>
    </recommendedName>
</protein>
<dbReference type="Gene3D" id="3.40.50.720">
    <property type="entry name" value="NAD(P)-binding Rossmann-like Domain"/>
    <property type="match status" value="2"/>
</dbReference>
<feature type="active site" description="Nucleophile" evidence="8">
    <location>
        <position position="258"/>
    </location>
</feature>
<feature type="binding site" evidence="9">
    <location>
        <position position="202"/>
    </location>
    <ligand>
        <name>substrate</name>
    </ligand>
</feature>
<feature type="binding site" evidence="9">
    <location>
        <begin position="247"/>
        <end position="251"/>
    </location>
    <ligand>
        <name>substrate</name>
    </ligand>
</feature>
<feature type="binding site" evidence="10">
    <location>
        <position position="86"/>
    </location>
    <ligand>
        <name>NAD(+)</name>
        <dbReference type="ChEBI" id="CHEBI:57540"/>
    </ligand>
</feature>
<dbReference type="AlphaFoldDB" id="A0A839TUD9"/>
<evidence type="ECO:0000256" key="5">
    <source>
        <dbReference type="ARBA" id="ARBA00023027"/>
    </source>
</evidence>
<comment type="similarity">
    <text evidence="2 7">Belongs to the UDP-glucose/GDP-mannose dehydrogenase family.</text>
</comment>
<dbReference type="GO" id="GO:0006065">
    <property type="term" value="P:UDP-glucuronate biosynthetic process"/>
    <property type="evidence" value="ECO:0007669"/>
    <property type="project" value="UniProtKB-UniPathway"/>
</dbReference>
<dbReference type="PIRSF" id="PIRSF000124">
    <property type="entry name" value="UDPglc_GDPman_dh"/>
    <property type="match status" value="1"/>
</dbReference>
<keyword evidence="4 7" id="KW-0560">Oxidoreductase</keyword>
<dbReference type="PANTHER" id="PTHR43750:SF3">
    <property type="entry name" value="UDP-GLUCOSE 6-DEHYDROGENASE TUAD"/>
    <property type="match status" value="1"/>
</dbReference>
<dbReference type="InterPro" id="IPR014027">
    <property type="entry name" value="UDP-Glc/GDP-Man_DH_C"/>
</dbReference>
<dbReference type="SMART" id="SM00984">
    <property type="entry name" value="UDPG_MGDP_dh_C"/>
    <property type="match status" value="1"/>
</dbReference>
<dbReference type="Proteomes" id="UP000517523">
    <property type="component" value="Unassembled WGS sequence"/>
</dbReference>
<evidence type="ECO:0000256" key="4">
    <source>
        <dbReference type="ARBA" id="ARBA00023002"/>
    </source>
</evidence>
<feature type="binding site" evidence="10">
    <location>
        <position position="325"/>
    </location>
    <ligand>
        <name>NAD(+)</name>
        <dbReference type="ChEBI" id="CHEBI:57540"/>
    </ligand>
</feature>
<dbReference type="InterPro" id="IPR001732">
    <property type="entry name" value="UDP-Glc/GDP-Man_DH_N"/>
</dbReference>
<organism evidence="12 13">
    <name type="scientific">Paenibacillus rhizosphaerae</name>
    <dbReference type="NCBI Taxonomy" id="297318"/>
    <lineage>
        <taxon>Bacteria</taxon>
        <taxon>Bacillati</taxon>
        <taxon>Bacillota</taxon>
        <taxon>Bacilli</taxon>
        <taxon>Bacillales</taxon>
        <taxon>Paenibacillaceae</taxon>
        <taxon>Paenibacillus</taxon>
    </lineage>
</organism>
<evidence type="ECO:0000259" key="11">
    <source>
        <dbReference type="SMART" id="SM00984"/>
    </source>
</evidence>
<comment type="pathway">
    <text evidence="1">Nucleotide-sugar biosynthesis; UDP-alpha-D-glucuronate biosynthesis; UDP-alpha-D-glucuronate from UDP-alpha-D-glucose: step 1/1.</text>
</comment>
<evidence type="ECO:0000256" key="2">
    <source>
        <dbReference type="ARBA" id="ARBA00006601"/>
    </source>
</evidence>
<evidence type="ECO:0000256" key="9">
    <source>
        <dbReference type="PIRSR" id="PIRSR500134-2"/>
    </source>
</evidence>
<evidence type="ECO:0000256" key="8">
    <source>
        <dbReference type="PIRSR" id="PIRSR500134-1"/>
    </source>
</evidence>
<dbReference type="GO" id="GO:0051287">
    <property type="term" value="F:NAD binding"/>
    <property type="evidence" value="ECO:0007669"/>
    <property type="project" value="InterPro"/>
</dbReference>
<evidence type="ECO:0000256" key="6">
    <source>
        <dbReference type="ARBA" id="ARBA00047473"/>
    </source>
</evidence>
<dbReference type="GO" id="GO:0000271">
    <property type="term" value="P:polysaccharide biosynthetic process"/>
    <property type="evidence" value="ECO:0007669"/>
    <property type="project" value="InterPro"/>
</dbReference>
<feature type="binding site" evidence="9">
    <location>
        <position position="318"/>
    </location>
    <ligand>
        <name>substrate</name>
    </ligand>
</feature>
<dbReference type="InterPro" id="IPR017476">
    <property type="entry name" value="UDP-Glc/GDP-Man"/>
</dbReference>
<evidence type="ECO:0000256" key="3">
    <source>
        <dbReference type="ARBA" id="ARBA00012954"/>
    </source>
</evidence>